<name>W4EVW6_9BACL</name>
<gene>
    <name evidence="2" type="ORF">C176_12703</name>
</gene>
<dbReference type="InterPro" id="IPR051599">
    <property type="entry name" value="Cell_Envelope_Assoc"/>
</dbReference>
<feature type="domain" description="DUF218" evidence="1">
    <location>
        <begin position="34"/>
        <end position="148"/>
    </location>
</feature>
<reference evidence="2 3" key="1">
    <citation type="journal article" date="2014" name="BMC Genomics">
        <title>Genomic comparison of sporeforming bacilli isolated from milk.</title>
        <authorList>
            <person name="Moreno Switt A.I."/>
            <person name="Andrus A.D."/>
            <person name="Ranieri M.L."/>
            <person name="Orsi R.H."/>
            <person name="Ivy R."/>
            <person name="den Bakker H.C."/>
            <person name="Martin N.H."/>
            <person name="Wiedmann M."/>
            <person name="Boor K.J."/>
        </authorList>
    </citation>
    <scope>NUCLEOTIDE SEQUENCE [LARGE SCALE GENOMIC DNA]</scope>
    <source>
        <strain evidence="2 3">FSL R5-213</strain>
    </source>
</reference>
<keyword evidence="3" id="KW-1185">Reference proteome</keyword>
<dbReference type="GO" id="GO:0000270">
    <property type="term" value="P:peptidoglycan metabolic process"/>
    <property type="evidence" value="ECO:0007669"/>
    <property type="project" value="TreeGrafter"/>
</dbReference>
<dbReference type="Gene3D" id="3.40.50.620">
    <property type="entry name" value="HUPs"/>
    <property type="match status" value="1"/>
</dbReference>
<accession>W4EVW6</accession>
<dbReference type="eggNOG" id="COG1434">
    <property type="taxonomic scope" value="Bacteria"/>
</dbReference>
<dbReference type="PANTHER" id="PTHR30336">
    <property type="entry name" value="INNER MEMBRANE PROTEIN, PROBABLE PERMEASE"/>
    <property type="match status" value="1"/>
</dbReference>
<dbReference type="PANTHER" id="PTHR30336:SF4">
    <property type="entry name" value="ENVELOPE BIOGENESIS FACTOR ELYC"/>
    <property type="match status" value="1"/>
</dbReference>
<comment type="caution">
    <text evidence="2">The sequence shown here is derived from an EMBL/GenBank/DDBJ whole genome shotgun (WGS) entry which is preliminary data.</text>
</comment>
<dbReference type="GO" id="GO:0043164">
    <property type="term" value="P:Gram-negative-bacterium-type cell wall biogenesis"/>
    <property type="evidence" value="ECO:0007669"/>
    <property type="project" value="TreeGrafter"/>
</dbReference>
<dbReference type="AlphaFoldDB" id="W4EVW6"/>
<dbReference type="PATRIC" id="fig|1227360.4.peg.2593"/>
<protein>
    <recommendedName>
        <fullName evidence="1">DUF218 domain-containing protein</fullName>
    </recommendedName>
</protein>
<dbReference type="InterPro" id="IPR003848">
    <property type="entry name" value="DUF218"/>
</dbReference>
<organism evidence="2 3">
    <name type="scientific">Viridibacillus arenosi FSL R5-213</name>
    <dbReference type="NCBI Taxonomy" id="1227360"/>
    <lineage>
        <taxon>Bacteria</taxon>
        <taxon>Bacillati</taxon>
        <taxon>Bacillota</taxon>
        <taxon>Bacilli</taxon>
        <taxon>Bacillales</taxon>
        <taxon>Caryophanaceae</taxon>
        <taxon>Viridibacillus</taxon>
    </lineage>
</organism>
<evidence type="ECO:0000313" key="3">
    <source>
        <dbReference type="Proteomes" id="UP000019062"/>
    </source>
</evidence>
<dbReference type="InterPro" id="IPR014729">
    <property type="entry name" value="Rossmann-like_a/b/a_fold"/>
</dbReference>
<dbReference type="EMBL" id="ASQA01000028">
    <property type="protein sequence ID" value="ETT84227.1"/>
    <property type="molecule type" value="Genomic_DNA"/>
</dbReference>
<dbReference type="RefSeq" id="WP_038185590.1">
    <property type="nucleotide sequence ID" value="NZ_ASQA01000028.1"/>
</dbReference>
<proteinExistence type="predicted"/>
<dbReference type="Pfam" id="PF02698">
    <property type="entry name" value="DUF218"/>
    <property type="match status" value="1"/>
</dbReference>
<dbReference type="Proteomes" id="UP000019062">
    <property type="component" value="Unassembled WGS sequence"/>
</dbReference>
<dbReference type="CDD" id="cd06259">
    <property type="entry name" value="YdcF-like"/>
    <property type="match status" value="1"/>
</dbReference>
<evidence type="ECO:0000313" key="2">
    <source>
        <dbReference type="EMBL" id="ETT84227.1"/>
    </source>
</evidence>
<dbReference type="GO" id="GO:0005886">
    <property type="term" value="C:plasma membrane"/>
    <property type="evidence" value="ECO:0007669"/>
    <property type="project" value="TreeGrafter"/>
</dbReference>
<sequence>MKTNISQLQPDKLSDSQLTDLLFKNLEDDNEVGDVIFVPGSSKAVIYRLPKAIQLYNEGRAKKILFSGGVIWEGTNFTEAQLLKQRAIELGIPEEDILTEDLSLHTKENVLASLLILDRAFELHNIKRIIVVTTRYHMRRTLLNLKTFMPNWIHYSICAVDDNTTKATNWFENPYGRKRVEMEANKIIKYVTQGSIMDELIDLSEC</sequence>
<evidence type="ECO:0000259" key="1">
    <source>
        <dbReference type="Pfam" id="PF02698"/>
    </source>
</evidence>